<evidence type="ECO:0000256" key="1">
    <source>
        <dbReference type="SAM" id="MobiDB-lite"/>
    </source>
</evidence>
<organism evidence="4 5">
    <name type="scientific">Colletotrichum destructivum</name>
    <dbReference type="NCBI Taxonomy" id="34406"/>
    <lineage>
        <taxon>Eukaryota</taxon>
        <taxon>Fungi</taxon>
        <taxon>Dikarya</taxon>
        <taxon>Ascomycota</taxon>
        <taxon>Pezizomycotina</taxon>
        <taxon>Sordariomycetes</taxon>
        <taxon>Hypocreomycetidae</taxon>
        <taxon>Glomerellales</taxon>
        <taxon>Glomerellaceae</taxon>
        <taxon>Colletotrichum</taxon>
        <taxon>Colletotrichum destructivum species complex</taxon>
    </lineage>
</organism>
<feature type="region of interest" description="Disordered" evidence="1">
    <location>
        <begin position="128"/>
        <end position="168"/>
    </location>
</feature>
<dbReference type="SMART" id="SM00257">
    <property type="entry name" value="LysM"/>
    <property type="match status" value="1"/>
</dbReference>
<dbReference type="RefSeq" id="XP_062779499.1">
    <property type="nucleotide sequence ID" value="XM_062923448.1"/>
</dbReference>
<reference evidence="5" key="1">
    <citation type="journal article" date="2023" name="bioRxiv">
        <title>Complete genome of the Medicago anthracnose fungus, Colletotrichum destructivum, reveals a mini-chromosome-like region within a core chromosome.</title>
        <authorList>
            <person name="Lapalu N."/>
            <person name="Simon A."/>
            <person name="Lu A."/>
            <person name="Plaumann P.-L."/>
            <person name="Amselem J."/>
            <person name="Pigne S."/>
            <person name="Auger A."/>
            <person name="Koch C."/>
            <person name="Dallery J.-F."/>
            <person name="O'Connell R.J."/>
        </authorList>
    </citation>
    <scope>NUCLEOTIDE SEQUENCE [LARGE SCALE GENOMIC DNA]</scope>
    <source>
        <strain evidence="5">CBS 520.97</strain>
    </source>
</reference>
<dbReference type="Pfam" id="PF01476">
    <property type="entry name" value="LysM"/>
    <property type="match status" value="1"/>
</dbReference>
<protein>
    <submittedName>
        <fullName evidence="4">LysM domain-containing protein</fullName>
    </submittedName>
</protein>
<keyword evidence="2" id="KW-0732">Signal</keyword>
<feature type="compositionally biased region" description="Basic and acidic residues" evidence="1">
    <location>
        <begin position="158"/>
        <end position="168"/>
    </location>
</feature>
<dbReference type="InterPro" id="IPR036779">
    <property type="entry name" value="LysM_dom_sf"/>
</dbReference>
<evidence type="ECO:0000256" key="2">
    <source>
        <dbReference type="SAM" id="SignalP"/>
    </source>
</evidence>
<dbReference type="InterPro" id="IPR018392">
    <property type="entry name" value="LysM"/>
</dbReference>
<dbReference type="Proteomes" id="UP001322277">
    <property type="component" value="Chromosome 4"/>
</dbReference>
<feature type="compositionally biased region" description="Low complexity" evidence="1">
    <location>
        <begin position="139"/>
        <end position="149"/>
    </location>
</feature>
<evidence type="ECO:0000313" key="4">
    <source>
        <dbReference type="EMBL" id="WQF82275.1"/>
    </source>
</evidence>
<feature type="chain" id="PRO_5043993848" evidence="2">
    <location>
        <begin position="20"/>
        <end position="168"/>
    </location>
</feature>
<evidence type="ECO:0000313" key="5">
    <source>
        <dbReference type="Proteomes" id="UP001322277"/>
    </source>
</evidence>
<dbReference type="Gene3D" id="3.10.350.10">
    <property type="entry name" value="LysM domain"/>
    <property type="match status" value="1"/>
</dbReference>
<dbReference type="GeneID" id="87943792"/>
<accession>A0AAX4IGU1</accession>
<feature type="domain" description="LysM" evidence="3">
    <location>
        <begin position="71"/>
        <end position="115"/>
    </location>
</feature>
<dbReference type="CDD" id="cd00118">
    <property type="entry name" value="LysM"/>
    <property type="match status" value="1"/>
</dbReference>
<dbReference type="PROSITE" id="PS51782">
    <property type="entry name" value="LYSM"/>
    <property type="match status" value="1"/>
</dbReference>
<gene>
    <name evidence="4" type="ORF">CDEST_07289</name>
</gene>
<dbReference type="KEGG" id="cdet:87943792"/>
<feature type="signal peptide" evidence="2">
    <location>
        <begin position="1"/>
        <end position="19"/>
    </location>
</feature>
<dbReference type="SUPFAM" id="SSF54106">
    <property type="entry name" value="LysM domain"/>
    <property type="match status" value="1"/>
</dbReference>
<sequence>MRSSIIYLALAGLTSFAQANPLNKPPPQTDPRGLITRGLSNVFSPTKRQAAAPPSIPQAGGGDVNNASRNVALTVIAGDTLGQIAKLLNSGICDIAKLNNVANPDFIEVGQVLQVPINVAAPDNDSCLNRGGAIPPPAGGNATAPAAPAAPAPGGGEGGKKDKKDKKD</sequence>
<name>A0AAX4IGU1_9PEZI</name>
<dbReference type="EMBL" id="CP137308">
    <property type="protein sequence ID" value="WQF82275.1"/>
    <property type="molecule type" value="Genomic_DNA"/>
</dbReference>
<evidence type="ECO:0000259" key="3">
    <source>
        <dbReference type="PROSITE" id="PS51782"/>
    </source>
</evidence>
<dbReference type="AlphaFoldDB" id="A0AAX4IGU1"/>
<proteinExistence type="predicted"/>
<keyword evidence="5" id="KW-1185">Reference proteome</keyword>